<evidence type="ECO:0000313" key="2">
    <source>
        <dbReference type="Proteomes" id="UP000194761"/>
    </source>
</evidence>
<proteinExistence type="predicted"/>
<gene>
    <name evidence="1" type="ORF">CA984_03625</name>
</gene>
<dbReference type="RefSeq" id="WP_086568045.1">
    <property type="nucleotide sequence ID" value="NZ_NGFP01000009.1"/>
</dbReference>
<dbReference type="AlphaFoldDB" id="A0A243RWC5"/>
<name>A0A243RWC5_9ACTN</name>
<comment type="caution">
    <text evidence="1">The sequence shown here is derived from an EMBL/GenBank/DDBJ whole genome shotgun (WGS) entry which is preliminary data.</text>
</comment>
<protein>
    <submittedName>
        <fullName evidence="1">Uncharacterized protein</fullName>
    </submittedName>
</protein>
<organism evidence="1 2">
    <name type="scientific">Streptosporangium minutum</name>
    <dbReference type="NCBI Taxonomy" id="569862"/>
    <lineage>
        <taxon>Bacteria</taxon>
        <taxon>Bacillati</taxon>
        <taxon>Actinomycetota</taxon>
        <taxon>Actinomycetes</taxon>
        <taxon>Streptosporangiales</taxon>
        <taxon>Streptosporangiaceae</taxon>
        <taxon>Streptosporangium</taxon>
    </lineage>
</organism>
<accession>A0A243RWC5</accession>
<evidence type="ECO:0000313" key="1">
    <source>
        <dbReference type="EMBL" id="OUC99309.1"/>
    </source>
</evidence>
<keyword evidence="2" id="KW-1185">Reference proteome</keyword>
<dbReference type="EMBL" id="NGFP01000009">
    <property type="protein sequence ID" value="OUC99309.1"/>
    <property type="molecule type" value="Genomic_DNA"/>
</dbReference>
<dbReference type="Proteomes" id="UP000194761">
    <property type="component" value="Unassembled WGS sequence"/>
</dbReference>
<sequence>MNPDQFPTDQNRIIQQLERRIADLEARVGTAQGAPITRASSSFFIPNGSAPSPEGGAAFYVVGGQMRWASSSGSTYSLIPPTLPIGAAVVGPANLFTSSGSAPGSYSSSHSTDMARDINNLHTTLGALLMSLRGAPLIQT</sequence>
<reference evidence="1 2" key="1">
    <citation type="submission" date="2017-05" db="EMBL/GenBank/DDBJ databases">
        <title>Biotechnological potential of actinobacteria isolated from South African environments.</title>
        <authorList>
            <person name="Le Roes-Hill M."/>
            <person name="Prins A."/>
            <person name="Durrell K.A."/>
        </authorList>
    </citation>
    <scope>NUCLEOTIDE SEQUENCE [LARGE SCALE GENOMIC DNA]</scope>
    <source>
        <strain evidence="1">M26</strain>
    </source>
</reference>